<dbReference type="InterPro" id="IPR044156">
    <property type="entry name" value="Galectin-like"/>
</dbReference>
<dbReference type="Proteomes" id="UP001187315">
    <property type="component" value="Unassembled WGS sequence"/>
</dbReference>
<feature type="domain" description="Galectin" evidence="3">
    <location>
        <begin position="2"/>
        <end position="132"/>
    </location>
</feature>
<dbReference type="InterPro" id="IPR001079">
    <property type="entry name" value="Galectin_CRD"/>
</dbReference>
<dbReference type="GO" id="GO:0030246">
    <property type="term" value="F:carbohydrate binding"/>
    <property type="evidence" value="ECO:0007669"/>
    <property type="project" value="UniProtKB-UniRule"/>
</dbReference>
<evidence type="ECO:0000313" key="5">
    <source>
        <dbReference type="Proteomes" id="UP001187315"/>
    </source>
</evidence>
<keyword evidence="5" id="KW-1185">Reference proteome</keyword>
<evidence type="ECO:0000256" key="1">
    <source>
        <dbReference type="ARBA" id="ARBA00022734"/>
    </source>
</evidence>
<dbReference type="SUPFAM" id="SSF49899">
    <property type="entry name" value="Concanavalin A-like lectins/glucanases"/>
    <property type="match status" value="1"/>
</dbReference>
<evidence type="ECO:0000259" key="3">
    <source>
        <dbReference type="PROSITE" id="PS51304"/>
    </source>
</evidence>
<reference evidence="4" key="1">
    <citation type="submission" date="2023-08" db="EMBL/GenBank/DDBJ databases">
        <title>Pelteobagrus vachellii genome.</title>
        <authorList>
            <person name="Liu H."/>
        </authorList>
    </citation>
    <scope>NUCLEOTIDE SEQUENCE</scope>
    <source>
        <strain evidence="4">PRFRI_2022a</strain>
        <tissue evidence="4">Muscle</tissue>
    </source>
</reference>
<dbReference type="GO" id="GO:0043236">
    <property type="term" value="F:laminin binding"/>
    <property type="evidence" value="ECO:0007669"/>
    <property type="project" value="TreeGrafter"/>
</dbReference>
<comment type="caution">
    <text evidence="4">The sequence shown here is derived from an EMBL/GenBank/DDBJ whole genome shotgun (WGS) entry which is preliminary data.</text>
</comment>
<evidence type="ECO:0000256" key="2">
    <source>
        <dbReference type="RuleBase" id="RU102079"/>
    </source>
</evidence>
<evidence type="ECO:0000313" key="4">
    <source>
        <dbReference type="EMBL" id="KAK2857515.1"/>
    </source>
</evidence>
<dbReference type="PROSITE" id="PS51304">
    <property type="entry name" value="GALECTIN"/>
    <property type="match status" value="1"/>
</dbReference>
<dbReference type="GO" id="GO:0016936">
    <property type="term" value="F:galactoside binding"/>
    <property type="evidence" value="ECO:0007669"/>
    <property type="project" value="TreeGrafter"/>
</dbReference>
<proteinExistence type="predicted"/>
<dbReference type="EMBL" id="JAVHJS010000005">
    <property type="protein sequence ID" value="KAK2857515.1"/>
    <property type="molecule type" value="Genomic_DNA"/>
</dbReference>
<dbReference type="AlphaFoldDB" id="A0AA88SZ78"/>
<protein>
    <recommendedName>
        <fullName evidence="2">Galectin</fullName>
    </recommendedName>
</protein>
<dbReference type="PANTHER" id="PTHR11346:SF97">
    <property type="entry name" value="GALECTIN-1"/>
    <property type="match status" value="1"/>
</dbReference>
<dbReference type="FunFam" id="2.60.120.200:FF:000021">
    <property type="entry name" value="Galectin"/>
    <property type="match status" value="1"/>
</dbReference>
<dbReference type="GO" id="GO:0005615">
    <property type="term" value="C:extracellular space"/>
    <property type="evidence" value="ECO:0007669"/>
    <property type="project" value="TreeGrafter"/>
</dbReference>
<dbReference type="Pfam" id="PF00337">
    <property type="entry name" value="Gal-bind_lectin"/>
    <property type="match status" value="1"/>
</dbReference>
<sequence>MVFTVKDMTFKAGQELTISGKPKSDCTLFSINIGHDPDNIALHFNPRFNYHGDSKVIVFNSNQGGWGEEVKEHSFPFDQGESFKVVFSFNNEQFYIKLPNGTMTSFPNRFGDDAFKHFDVQGDVKVLSIKIK</sequence>
<gene>
    <name evidence="4" type="ORF">Q7C36_005434</name>
</gene>
<dbReference type="PANTHER" id="PTHR11346">
    <property type="entry name" value="GALECTIN"/>
    <property type="match status" value="1"/>
</dbReference>
<dbReference type="SMART" id="SM00908">
    <property type="entry name" value="Gal-bind_lectin"/>
    <property type="match status" value="1"/>
</dbReference>
<dbReference type="InterPro" id="IPR013320">
    <property type="entry name" value="ConA-like_dom_sf"/>
</dbReference>
<dbReference type="SMART" id="SM00276">
    <property type="entry name" value="GLECT"/>
    <property type="match status" value="1"/>
</dbReference>
<dbReference type="Gene3D" id="2.60.120.200">
    <property type="match status" value="1"/>
</dbReference>
<keyword evidence="1 2" id="KW-0430">Lectin</keyword>
<organism evidence="4 5">
    <name type="scientific">Tachysurus vachellii</name>
    <name type="common">Darkbarbel catfish</name>
    <name type="synonym">Pelteobagrus vachellii</name>
    <dbReference type="NCBI Taxonomy" id="175792"/>
    <lineage>
        <taxon>Eukaryota</taxon>
        <taxon>Metazoa</taxon>
        <taxon>Chordata</taxon>
        <taxon>Craniata</taxon>
        <taxon>Vertebrata</taxon>
        <taxon>Euteleostomi</taxon>
        <taxon>Actinopterygii</taxon>
        <taxon>Neopterygii</taxon>
        <taxon>Teleostei</taxon>
        <taxon>Ostariophysi</taxon>
        <taxon>Siluriformes</taxon>
        <taxon>Bagridae</taxon>
        <taxon>Tachysurus</taxon>
    </lineage>
</organism>
<name>A0AA88SZ78_TACVA</name>
<dbReference type="CDD" id="cd00070">
    <property type="entry name" value="GLECT"/>
    <property type="match status" value="1"/>
</dbReference>
<accession>A0AA88SZ78</accession>